<keyword evidence="3" id="KW-1185">Reference proteome</keyword>
<proteinExistence type="predicted"/>
<dbReference type="RefSeq" id="XP_008100567.1">
    <property type="nucleotide sequence ID" value="XM_008102376.1"/>
</dbReference>
<keyword evidence="1" id="KW-0732">Signal</keyword>
<feature type="chain" id="PRO_5003180101" evidence="1">
    <location>
        <begin position="20"/>
        <end position="119"/>
    </location>
</feature>
<sequence>MWAVIGIYAVAIFVHVVKISEVTDAFEQLIQATCCLGQENLSDKFAAQVNGGRNRVDGSPTNSAFSAEYIALGMASSTINHLSWPPPLSLACSVPAGLHDVLGKVNVPERQPGHRPGRR</sequence>
<evidence type="ECO:0000313" key="2">
    <source>
        <dbReference type="EMBL" id="EFQ36547.1"/>
    </source>
</evidence>
<reference evidence="3" key="1">
    <citation type="journal article" date="2012" name="Nat. Genet.">
        <title>Lifestyle transitions in plant pathogenic Colletotrichum fungi deciphered by genome and transcriptome analyses.</title>
        <authorList>
            <person name="O'Connell R.J."/>
            <person name="Thon M.R."/>
            <person name="Hacquard S."/>
            <person name="Amyotte S.G."/>
            <person name="Kleemann J."/>
            <person name="Torres M.F."/>
            <person name="Damm U."/>
            <person name="Buiate E.A."/>
            <person name="Epstein L."/>
            <person name="Alkan N."/>
            <person name="Altmueller J."/>
            <person name="Alvarado-Balderrama L."/>
            <person name="Bauser C.A."/>
            <person name="Becker C."/>
            <person name="Birren B.W."/>
            <person name="Chen Z."/>
            <person name="Choi J."/>
            <person name="Crouch J.A."/>
            <person name="Duvick J.P."/>
            <person name="Farman M.A."/>
            <person name="Gan P."/>
            <person name="Heiman D."/>
            <person name="Henrissat B."/>
            <person name="Howard R.J."/>
            <person name="Kabbage M."/>
            <person name="Koch C."/>
            <person name="Kracher B."/>
            <person name="Kubo Y."/>
            <person name="Law A.D."/>
            <person name="Lebrun M.-H."/>
            <person name="Lee Y.-H."/>
            <person name="Miyara I."/>
            <person name="Moore N."/>
            <person name="Neumann U."/>
            <person name="Nordstroem K."/>
            <person name="Panaccione D.G."/>
            <person name="Panstruga R."/>
            <person name="Place M."/>
            <person name="Proctor R.H."/>
            <person name="Prusky D."/>
            <person name="Rech G."/>
            <person name="Reinhardt R."/>
            <person name="Rollins J.A."/>
            <person name="Rounsley S."/>
            <person name="Schardl C.L."/>
            <person name="Schwartz D.C."/>
            <person name="Shenoy N."/>
            <person name="Shirasu K."/>
            <person name="Sikhakolli U.R."/>
            <person name="Stueber K."/>
            <person name="Sukno S.A."/>
            <person name="Sweigard J.A."/>
            <person name="Takano Y."/>
            <person name="Takahara H."/>
            <person name="Trail F."/>
            <person name="van der Does H.C."/>
            <person name="Voll L.M."/>
            <person name="Will I."/>
            <person name="Young S."/>
            <person name="Zeng Q."/>
            <person name="Zhang J."/>
            <person name="Zhou S."/>
            <person name="Dickman M.B."/>
            <person name="Schulze-Lefert P."/>
            <person name="Ver Loren van Themaat E."/>
            <person name="Ma L.-J."/>
            <person name="Vaillancourt L.J."/>
        </authorList>
    </citation>
    <scope>NUCLEOTIDE SEQUENCE [LARGE SCALE GENOMIC DNA]</scope>
    <source>
        <strain evidence="3">M1.001 / M2 / FGSC 10212</strain>
    </source>
</reference>
<protein>
    <submittedName>
        <fullName evidence="2">Uncharacterized protein</fullName>
    </submittedName>
</protein>
<dbReference type="GeneID" id="24417046"/>
<gene>
    <name evidence="2" type="ORF">GLRG_11682</name>
</gene>
<organism evidence="3">
    <name type="scientific">Colletotrichum graminicola (strain M1.001 / M2 / FGSC 10212)</name>
    <name type="common">Maize anthracnose fungus</name>
    <name type="synonym">Glomerella graminicola</name>
    <dbReference type="NCBI Taxonomy" id="645133"/>
    <lineage>
        <taxon>Eukaryota</taxon>
        <taxon>Fungi</taxon>
        <taxon>Dikarya</taxon>
        <taxon>Ascomycota</taxon>
        <taxon>Pezizomycotina</taxon>
        <taxon>Sordariomycetes</taxon>
        <taxon>Hypocreomycetidae</taxon>
        <taxon>Glomerellales</taxon>
        <taxon>Glomerellaceae</taxon>
        <taxon>Colletotrichum</taxon>
        <taxon>Colletotrichum graminicola species complex</taxon>
    </lineage>
</organism>
<dbReference type="Proteomes" id="UP000008782">
    <property type="component" value="Unassembled WGS sequence"/>
</dbReference>
<evidence type="ECO:0000313" key="3">
    <source>
        <dbReference type="Proteomes" id="UP000008782"/>
    </source>
</evidence>
<name>E3R0A9_COLGM</name>
<dbReference type="EMBL" id="GG697436">
    <property type="protein sequence ID" value="EFQ36547.1"/>
    <property type="molecule type" value="Genomic_DNA"/>
</dbReference>
<accession>E3R0A9</accession>
<dbReference type="VEuPathDB" id="FungiDB:GLRG_11682"/>
<evidence type="ECO:0000256" key="1">
    <source>
        <dbReference type="SAM" id="SignalP"/>
    </source>
</evidence>
<dbReference type="HOGENOM" id="CLU_2061331_0_0_1"/>
<dbReference type="AlphaFoldDB" id="E3R0A9"/>
<feature type="signal peptide" evidence="1">
    <location>
        <begin position="1"/>
        <end position="19"/>
    </location>
</feature>